<comment type="caution">
    <text evidence="1">The sequence shown here is derived from an EMBL/GenBank/DDBJ whole genome shotgun (WGS) entry which is preliminary data.</text>
</comment>
<name>A0A1J5RPI0_9ZZZZ</name>
<organism evidence="1">
    <name type="scientific">mine drainage metagenome</name>
    <dbReference type="NCBI Taxonomy" id="410659"/>
    <lineage>
        <taxon>unclassified sequences</taxon>
        <taxon>metagenomes</taxon>
        <taxon>ecological metagenomes</taxon>
    </lineage>
</organism>
<reference evidence="1" key="1">
    <citation type="submission" date="2016-10" db="EMBL/GenBank/DDBJ databases">
        <title>Sequence of Gallionella enrichment culture.</title>
        <authorList>
            <person name="Poehlein A."/>
            <person name="Muehling M."/>
            <person name="Daniel R."/>
        </authorList>
    </citation>
    <scope>NUCLEOTIDE SEQUENCE</scope>
</reference>
<protein>
    <submittedName>
        <fullName evidence="1">Uncharacterized protein</fullName>
    </submittedName>
</protein>
<dbReference type="AlphaFoldDB" id="A0A1J5RPI0"/>
<gene>
    <name evidence="1" type="ORF">GALL_280950</name>
</gene>
<accession>A0A1J5RPI0</accession>
<sequence>MTSRIHRARLCAGRLALVAAAALVAASTARAVTSDILPSKRRLATVQTALALAATPKVPPLPSDLPNPFFPPGFSTPDAAELKALAASGIVPAQQAKPQSESQILSAIADWLNPSGTLKWGSTTYLLVREKKLKVGDHLTITFEGHDYDVAITAVESSSFSLRLNHTEITRPINPGTSP</sequence>
<proteinExistence type="predicted"/>
<evidence type="ECO:0000313" key="1">
    <source>
        <dbReference type="EMBL" id="OIQ90005.1"/>
    </source>
</evidence>
<dbReference type="EMBL" id="MLJW01000308">
    <property type="protein sequence ID" value="OIQ90005.1"/>
    <property type="molecule type" value="Genomic_DNA"/>
</dbReference>